<dbReference type="KEGG" id="spha:D3Y57_02135"/>
<name>A0A494TGE9_SPHPE</name>
<organism evidence="1 2">
    <name type="scientific">Sphingomonas paeninsulae</name>
    <dbReference type="NCBI Taxonomy" id="2319844"/>
    <lineage>
        <taxon>Bacteria</taxon>
        <taxon>Pseudomonadati</taxon>
        <taxon>Pseudomonadota</taxon>
        <taxon>Alphaproteobacteria</taxon>
        <taxon>Sphingomonadales</taxon>
        <taxon>Sphingomonadaceae</taxon>
        <taxon>Sphingomonas</taxon>
    </lineage>
</organism>
<sequence>MNKDREAADLIANFTILTCHRVAVCCRSPDRHASDRKRKHDRVRVEGYSHNPGIDALLTPLSLAPISGSQQRHR</sequence>
<reference evidence="1 2" key="1">
    <citation type="submission" date="2018-09" db="EMBL/GenBank/DDBJ databases">
        <title>Sphingomonas peninsula sp. nov., isolated from fildes peninsula, Antarctic soil.</title>
        <authorList>
            <person name="Yingchao G."/>
        </authorList>
    </citation>
    <scope>NUCLEOTIDE SEQUENCE [LARGE SCALE GENOMIC DNA]</scope>
    <source>
        <strain evidence="1 2">YZ-8</strain>
        <plasmid evidence="1 2">unnamed1</plasmid>
    </source>
</reference>
<proteinExistence type="predicted"/>
<dbReference type="Proteomes" id="UP000276254">
    <property type="component" value="Plasmid unnamed1"/>
</dbReference>
<dbReference type="AlphaFoldDB" id="A0A494TGE9"/>
<keyword evidence="2" id="KW-1185">Reference proteome</keyword>
<geneLocation type="plasmid" evidence="1">
    <name>unnamed1</name>
</geneLocation>
<keyword evidence="1" id="KW-0614">Plasmid</keyword>
<protein>
    <submittedName>
        <fullName evidence="1">Uncharacterized protein</fullName>
    </submittedName>
</protein>
<evidence type="ECO:0000313" key="1">
    <source>
        <dbReference type="EMBL" id="AYJ84891.1"/>
    </source>
</evidence>
<gene>
    <name evidence="1" type="ORF">D3Y57_02135</name>
</gene>
<accession>A0A494TGE9</accession>
<evidence type="ECO:0000313" key="2">
    <source>
        <dbReference type="Proteomes" id="UP000276254"/>
    </source>
</evidence>
<dbReference type="EMBL" id="CP032828">
    <property type="protein sequence ID" value="AYJ84891.1"/>
    <property type="molecule type" value="Genomic_DNA"/>
</dbReference>